<dbReference type="AlphaFoldDB" id="J3P236"/>
<protein>
    <submittedName>
        <fullName evidence="2 3">Uncharacterized protein</fullName>
    </submittedName>
</protein>
<name>J3P236_GAET3</name>
<evidence type="ECO:0000313" key="3">
    <source>
        <dbReference type="EnsemblFungi" id="EJT73728"/>
    </source>
</evidence>
<dbReference type="HOGENOM" id="CLU_1038453_0_0_1"/>
<reference evidence="4" key="1">
    <citation type="submission" date="2010-07" db="EMBL/GenBank/DDBJ databases">
        <title>The genome sequence of Gaeumannomyces graminis var. tritici strain R3-111a-1.</title>
        <authorList>
            <consortium name="The Broad Institute Genome Sequencing Platform"/>
            <person name="Ma L.-J."/>
            <person name="Dead R."/>
            <person name="Young S."/>
            <person name="Zeng Q."/>
            <person name="Koehrsen M."/>
            <person name="Alvarado L."/>
            <person name="Berlin A."/>
            <person name="Chapman S.B."/>
            <person name="Chen Z."/>
            <person name="Freedman E."/>
            <person name="Gellesch M."/>
            <person name="Goldberg J."/>
            <person name="Griggs A."/>
            <person name="Gujja S."/>
            <person name="Heilman E.R."/>
            <person name="Heiman D."/>
            <person name="Hepburn T."/>
            <person name="Howarth C."/>
            <person name="Jen D."/>
            <person name="Larson L."/>
            <person name="Mehta T."/>
            <person name="Neiman D."/>
            <person name="Pearson M."/>
            <person name="Roberts A."/>
            <person name="Saif S."/>
            <person name="Shea T."/>
            <person name="Shenoy N."/>
            <person name="Sisk P."/>
            <person name="Stolte C."/>
            <person name="Sykes S."/>
            <person name="Walk T."/>
            <person name="White J."/>
            <person name="Yandava C."/>
            <person name="Haas B."/>
            <person name="Nusbaum C."/>
            <person name="Birren B."/>
        </authorList>
    </citation>
    <scope>NUCLEOTIDE SEQUENCE [LARGE SCALE GENOMIC DNA]</scope>
    <source>
        <strain evidence="4">R3-111a-1</strain>
    </source>
</reference>
<reference evidence="3" key="5">
    <citation type="submission" date="2018-04" db="UniProtKB">
        <authorList>
            <consortium name="EnsemblFungi"/>
        </authorList>
    </citation>
    <scope>IDENTIFICATION</scope>
    <source>
        <strain evidence="3">R3-111a-1</strain>
    </source>
</reference>
<evidence type="ECO:0000313" key="2">
    <source>
        <dbReference type="EMBL" id="EJT73728.1"/>
    </source>
</evidence>
<keyword evidence="4" id="KW-1185">Reference proteome</keyword>
<reference evidence="2" key="2">
    <citation type="submission" date="2010-07" db="EMBL/GenBank/DDBJ databases">
        <authorList>
            <consortium name="The Broad Institute Genome Sequencing Platform"/>
            <consortium name="Broad Institute Genome Sequencing Center for Infectious Disease"/>
            <person name="Ma L.-J."/>
            <person name="Dead R."/>
            <person name="Young S."/>
            <person name="Zeng Q."/>
            <person name="Koehrsen M."/>
            <person name="Alvarado L."/>
            <person name="Berlin A."/>
            <person name="Chapman S.B."/>
            <person name="Chen Z."/>
            <person name="Freedman E."/>
            <person name="Gellesch M."/>
            <person name="Goldberg J."/>
            <person name="Griggs A."/>
            <person name="Gujja S."/>
            <person name="Heilman E.R."/>
            <person name="Heiman D."/>
            <person name="Hepburn T."/>
            <person name="Howarth C."/>
            <person name="Jen D."/>
            <person name="Larson L."/>
            <person name="Mehta T."/>
            <person name="Neiman D."/>
            <person name="Pearson M."/>
            <person name="Roberts A."/>
            <person name="Saif S."/>
            <person name="Shea T."/>
            <person name="Shenoy N."/>
            <person name="Sisk P."/>
            <person name="Stolte C."/>
            <person name="Sykes S."/>
            <person name="Walk T."/>
            <person name="White J."/>
            <person name="Yandava C."/>
            <person name="Haas B."/>
            <person name="Nusbaum C."/>
            <person name="Birren B."/>
        </authorList>
    </citation>
    <scope>NUCLEOTIDE SEQUENCE</scope>
    <source>
        <strain evidence="2">R3-111a-1</strain>
    </source>
</reference>
<dbReference type="EnsemblFungi" id="EJT73728">
    <property type="protein sequence ID" value="EJT73728"/>
    <property type="gene ID" value="GGTG_07584"/>
</dbReference>
<dbReference type="EMBL" id="GL385398">
    <property type="protein sequence ID" value="EJT73728.1"/>
    <property type="molecule type" value="Genomic_DNA"/>
</dbReference>
<accession>J3P236</accession>
<dbReference type="GeneID" id="20348042"/>
<feature type="compositionally biased region" description="Basic residues" evidence="1">
    <location>
        <begin position="253"/>
        <end position="268"/>
    </location>
</feature>
<evidence type="ECO:0000256" key="1">
    <source>
        <dbReference type="SAM" id="MobiDB-lite"/>
    </source>
</evidence>
<evidence type="ECO:0000313" key="4">
    <source>
        <dbReference type="Proteomes" id="UP000006039"/>
    </source>
</evidence>
<feature type="region of interest" description="Disordered" evidence="1">
    <location>
        <begin position="225"/>
        <end position="268"/>
    </location>
</feature>
<dbReference type="VEuPathDB" id="FungiDB:GGTG_07584"/>
<dbReference type="Proteomes" id="UP000006039">
    <property type="component" value="Unassembled WGS sequence"/>
</dbReference>
<organism evidence="2">
    <name type="scientific">Gaeumannomyces tritici (strain R3-111a-1)</name>
    <name type="common">Wheat and barley take-all root rot fungus</name>
    <name type="synonym">Gaeumannomyces graminis var. tritici</name>
    <dbReference type="NCBI Taxonomy" id="644352"/>
    <lineage>
        <taxon>Eukaryota</taxon>
        <taxon>Fungi</taxon>
        <taxon>Dikarya</taxon>
        <taxon>Ascomycota</taxon>
        <taxon>Pezizomycotina</taxon>
        <taxon>Sordariomycetes</taxon>
        <taxon>Sordariomycetidae</taxon>
        <taxon>Magnaporthales</taxon>
        <taxon>Magnaporthaceae</taxon>
        <taxon>Gaeumannomyces</taxon>
    </lineage>
</organism>
<sequence length="268" mass="29950">MSASQPAYETDEAIMPMVPLPGSLASPDRLSTEEARAMVERAIERNPELAAAAQVFPKCLPTQHHIISALRAIPDRLPKYLETAEDVAAICDKITEAFGPEPDCIRKRAEDILHDITTWWHHGAPRNGSYDEINYKRQEIRNHGRDCPTLHPEEVLELQHLTLATDCIKSPHNTKQPTRKKCPPFLMAARIRNILNPVPKLGRFIHYPEEYRVLYRGIVDSRVPPEPVPVDVRAGSAAGRKRGPAEAQDAPASRKRRGPRGRGRAAGI</sequence>
<dbReference type="RefSeq" id="XP_009223672.1">
    <property type="nucleotide sequence ID" value="XM_009225408.1"/>
</dbReference>
<reference evidence="3" key="4">
    <citation type="journal article" date="2015" name="G3 (Bethesda)">
        <title>Genome sequences of three phytopathogenic species of the Magnaporthaceae family of fungi.</title>
        <authorList>
            <person name="Okagaki L.H."/>
            <person name="Nunes C.C."/>
            <person name="Sailsbery J."/>
            <person name="Clay B."/>
            <person name="Brown D."/>
            <person name="John T."/>
            <person name="Oh Y."/>
            <person name="Young N."/>
            <person name="Fitzgerald M."/>
            <person name="Haas B.J."/>
            <person name="Zeng Q."/>
            <person name="Young S."/>
            <person name="Adiconis X."/>
            <person name="Fan L."/>
            <person name="Levin J.Z."/>
            <person name="Mitchell T.K."/>
            <person name="Okubara P.A."/>
            <person name="Farman M.L."/>
            <person name="Kohn L.M."/>
            <person name="Birren B."/>
            <person name="Ma L.-J."/>
            <person name="Dean R.A."/>
        </authorList>
    </citation>
    <scope>NUCLEOTIDE SEQUENCE</scope>
    <source>
        <strain evidence="3">R3-111a-1</strain>
    </source>
</reference>
<reference evidence="2" key="3">
    <citation type="submission" date="2010-09" db="EMBL/GenBank/DDBJ databases">
        <title>Annotation of Gaeumannomyces graminis var. tritici R3-111a-1.</title>
        <authorList>
            <consortium name="The Broad Institute Genome Sequencing Platform"/>
            <person name="Ma L.-J."/>
            <person name="Dead R."/>
            <person name="Young S.K."/>
            <person name="Zeng Q."/>
            <person name="Gargeya S."/>
            <person name="Fitzgerald M."/>
            <person name="Haas B."/>
            <person name="Abouelleil A."/>
            <person name="Alvarado L."/>
            <person name="Arachchi H.M."/>
            <person name="Berlin A."/>
            <person name="Brown A."/>
            <person name="Chapman S.B."/>
            <person name="Chen Z."/>
            <person name="Dunbar C."/>
            <person name="Freedman E."/>
            <person name="Gearin G."/>
            <person name="Gellesch M."/>
            <person name="Goldberg J."/>
            <person name="Griggs A."/>
            <person name="Gujja S."/>
            <person name="Heiman D."/>
            <person name="Howarth C."/>
            <person name="Larson L."/>
            <person name="Lui A."/>
            <person name="MacDonald P.J.P."/>
            <person name="Mehta T."/>
            <person name="Montmayeur A."/>
            <person name="Murphy C."/>
            <person name="Neiman D."/>
            <person name="Pearson M."/>
            <person name="Priest M."/>
            <person name="Roberts A."/>
            <person name="Saif S."/>
            <person name="Shea T."/>
            <person name="Shenoy N."/>
            <person name="Sisk P."/>
            <person name="Stolte C."/>
            <person name="Sykes S."/>
            <person name="Yandava C."/>
            <person name="Wortman J."/>
            <person name="Nusbaum C."/>
            <person name="Birren B."/>
        </authorList>
    </citation>
    <scope>NUCLEOTIDE SEQUENCE</scope>
    <source>
        <strain evidence="2">R3-111a-1</strain>
    </source>
</reference>
<gene>
    <name evidence="3" type="primary">20348042</name>
    <name evidence="2" type="ORF">GGTG_07584</name>
</gene>
<proteinExistence type="predicted"/>